<dbReference type="Proteomes" id="UP001233673">
    <property type="component" value="Unassembled WGS sequence"/>
</dbReference>
<dbReference type="PANTHER" id="PTHR33885:SF3">
    <property type="entry name" value="PHAGE SHOCK PROTEIN C"/>
    <property type="match status" value="1"/>
</dbReference>
<evidence type="ECO:0000256" key="3">
    <source>
        <dbReference type="ARBA" id="ARBA00022692"/>
    </source>
</evidence>
<name>A0ABT9I7K1_9ACTN</name>
<dbReference type="InterPro" id="IPR052027">
    <property type="entry name" value="PspC"/>
</dbReference>
<comment type="subcellular location">
    <subcellularLocation>
        <location evidence="1">Cell membrane</location>
        <topology evidence="1">Single-pass membrane protein</topology>
    </subcellularLocation>
</comment>
<keyword evidence="11" id="KW-1185">Reference proteome</keyword>
<keyword evidence="2" id="KW-1003">Cell membrane</keyword>
<dbReference type="EMBL" id="JASNFN010000001">
    <property type="protein sequence ID" value="MDP5181537.1"/>
    <property type="molecule type" value="Genomic_DNA"/>
</dbReference>
<accession>A0ABT9I7K1</accession>
<evidence type="ECO:0000256" key="2">
    <source>
        <dbReference type="ARBA" id="ARBA00022475"/>
    </source>
</evidence>
<feature type="transmembrane region" description="Helical" evidence="7">
    <location>
        <begin position="51"/>
        <end position="77"/>
    </location>
</feature>
<keyword evidence="5 7" id="KW-0472">Membrane</keyword>
<feature type="region of interest" description="Disordered" evidence="6">
    <location>
        <begin position="1"/>
        <end position="30"/>
    </location>
</feature>
<dbReference type="InterPro" id="IPR007168">
    <property type="entry name" value="Phageshock_PspC_N"/>
</dbReference>
<feature type="domain" description="Phage shock protein PspC N-terminal" evidence="8">
    <location>
        <begin position="25"/>
        <end position="80"/>
    </location>
</feature>
<evidence type="ECO:0000259" key="9">
    <source>
        <dbReference type="Pfam" id="PF09922"/>
    </source>
</evidence>
<dbReference type="RefSeq" id="WP_305998252.1">
    <property type="nucleotide sequence ID" value="NZ_JASNFN010000001.1"/>
</dbReference>
<feature type="transmembrane region" description="Helical" evidence="7">
    <location>
        <begin position="138"/>
        <end position="158"/>
    </location>
</feature>
<evidence type="ECO:0000256" key="6">
    <source>
        <dbReference type="SAM" id="MobiDB-lite"/>
    </source>
</evidence>
<proteinExistence type="predicted"/>
<comment type="caution">
    <text evidence="10">The sequence shown here is derived from an EMBL/GenBank/DDBJ whole genome shotgun (WGS) entry which is preliminary data.</text>
</comment>
<feature type="transmembrane region" description="Helical" evidence="7">
    <location>
        <begin position="164"/>
        <end position="183"/>
    </location>
</feature>
<evidence type="ECO:0000313" key="11">
    <source>
        <dbReference type="Proteomes" id="UP001233673"/>
    </source>
</evidence>
<protein>
    <submittedName>
        <fullName evidence="10">PspC domain-containing protein</fullName>
    </submittedName>
</protein>
<evidence type="ECO:0000256" key="4">
    <source>
        <dbReference type="ARBA" id="ARBA00022989"/>
    </source>
</evidence>
<evidence type="ECO:0000256" key="5">
    <source>
        <dbReference type="ARBA" id="ARBA00023136"/>
    </source>
</evidence>
<keyword evidence="3 7" id="KW-0812">Transmembrane</keyword>
<evidence type="ECO:0000256" key="7">
    <source>
        <dbReference type="SAM" id="Phobius"/>
    </source>
</evidence>
<feature type="compositionally biased region" description="Pro residues" evidence="6">
    <location>
        <begin position="1"/>
        <end position="22"/>
    </location>
</feature>
<dbReference type="Pfam" id="PF04024">
    <property type="entry name" value="PspC"/>
    <property type="match status" value="1"/>
</dbReference>
<keyword evidence="4 7" id="KW-1133">Transmembrane helix</keyword>
<dbReference type="Pfam" id="PF09922">
    <property type="entry name" value="LiaF-like_C"/>
    <property type="match status" value="1"/>
</dbReference>
<sequence length="307" mass="31195">MTSAPPPAPPAVEPPPWSPPPDRAQLRRSRSDKVIGGVSGGLAEYSGIDALLWRVGFVALALAGGTGVLVYLLLWLLMPVAAEGGTSGPGRPFLPPRARGPVAPRSPVPGITIAGLLILMGLLALLSRITGWDPGPGAFLGTALLVVGAGLVVAAVTGGRTARGGLIALGVILSLALMTVSVTPSGGNGIGDRTYIPQSVDDVREVYSGGIGDLMVDLSEVPLDDLDEALEVRVEHGIGDVEVVVPRSADVRVSADHGLGEVDVFGSTTSGSSYVAGLGSADWTDDGDAEIELEIHSGIGQVEVSRG</sequence>
<organism evidence="10 11">
    <name type="scientific">Blastococcus carthaginiensis</name>
    <dbReference type="NCBI Taxonomy" id="3050034"/>
    <lineage>
        <taxon>Bacteria</taxon>
        <taxon>Bacillati</taxon>
        <taxon>Actinomycetota</taxon>
        <taxon>Actinomycetes</taxon>
        <taxon>Geodermatophilales</taxon>
        <taxon>Geodermatophilaceae</taxon>
        <taxon>Blastococcus</taxon>
    </lineage>
</organism>
<feature type="transmembrane region" description="Helical" evidence="7">
    <location>
        <begin position="108"/>
        <end position="126"/>
    </location>
</feature>
<dbReference type="PANTHER" id="PTHR33885">
    <property type="entry name" value="PHAGE SHOCK PROTEIN C"/>
    <property type="match status" value="1"/>
</dbReference>
<gene>
    <name evidence="10" type="ORF">QOZ88_02720</name>
</gene>
<dbReference type="InterPro" id="IPR024425">
    <property type="entry name" value="LiaF-like_C"/>
</dbReference>
<feature type="domain" description="Cell wall-active antibiotics response LiaF-like C-terminal" evidence="9">
    <location>
        <begin position="208"/>
        <end position="304"/>
    </location>
</feature>
<evidence type="ECO:0000313" key="10">
    <source>
        <dbReference type="EMBL" id="MDP5181537.1"/>
    </source>
</evidence>
<reference evidence="11" key="1">
    <citation type="submission" date="2023-05" db="EMBL/GenBank/DDBJ databases">
        <title>Draft genome of Pseudofrankia sp. BMG5.37.</title>
        <authorList>
            <person name="Gtari M."/>
            <person name="Ghodhbane F."/>
            <person name="Sbissi I."/>
        </authorList>
    </citation>
    <scope>NUCLEOTIDE SEQUENCE [LARGE SCALE GENOMIC DNA]</scope>
    <source>
        <strain evidence="11">BMG 814</strain>
    </source>
</reference>
<evidence type="ECO:0000256" key="1">
    <source>
        <dbReference type="ARBA" id="ARBA00004162"/>
    </source>
</evidence>
<evidence type="ECO:0000259" key="8">
    <source>
        <dbReference type="Pfam" id="PF04024"/>
    </source>
</evidence>